<sequence length="80" mass="9345">MHTLRCPNCKTNRTRFNLIKQVPESVKLDPETGEVVQQFAQNNLDPFHIPYTGPEFRIQCGVCGMIDDERRFTFNQRGME</sequence>
<accession>A0A9E8RWU5</accession>
<proteinExistence type="predicted"/>
<reference evidence="1" key="1">
    <citation type="submission" date="2022-09" db="EMBL/GenBank/DDBJ databases">
        <title>Complete Genomes of Fervidibacillus albus and Fervidibacillus halotolerans isolated from tidal flat sediments.</title>
        <authorList>
            <person name="Kwon K.K."/>
            <person name="Yang S.-H."/>
            <person name="Park M.J."/>
            <person name="Oh H.-M."/>
        </authorList>
    </citation>
    <scope>NUCLEOTIDE SEQUENCE</scope>
    <source>
        <strain evidence="1">MEBiC13591</strain>
    </source>
</reference>
<keyword evidence="2" id="KW-1185">Reference proteome</keyword>
<evidence type="ECO:0000313" key="2">
    <source>
        <dbReference type="Proteomes" id="UP001164718"/>
    </source>
</evidence>
<protein>
    <submittedName>
        <fullName evidence="1">DNA alkylation repair protein</fullName>
    </submittedName>
</protein>
<organism evidence="1 2">
    <name type="scientific">Fervidibacillus albus</name>
    <dbReference type="NCBI Taxonomy" id="2980026"/>
    <lineage>
        <taxon>Bacteria</taxon>
        <taxon>Bacillati</taxon>
        <taxon>Bacillota</taxon>
        <taxon>Bacilli</taxon>
        <taxon>Bacillales</taxon>
        <taxon>Bacillaceae</taxon>
        <taxon>Fervidibacillus</taxon>
    </lineage>
</organism>
<evidence type="ECO:0000313" key="1">
    <source>
        <dbReference type="EMBL" id="WAA11056.1"/>
    </source>
</evidence>
<dbReference type="AlphaFoldDB" id="A0A9E8RWU5"/>
<dbReference type="EMBL" id="CP106878">
    <property type="protein sequence ID" value="WAA11056.1"/>
    <property type="molecule type" value="Genomic_DNA"/>
</dbReference>
<dbReference type="KEGG" id="faf:OE104_07060"/>
<name>A0A9E8RWU5_9BACI</name>
<gene>
    <name evidence="1" type="ORF">OE104_07060</name>
</gene>
<dbReference type="Proteomes" id="UP001164718">
    <property type="component" value="Chromosome"/>
</dbReference>
<dbReference type="RefSeq" id="WP_275418872.1">
    <property type="nucleotide sequence ID" value="NZ_CP106878.1"/>
</dbReference>